<proteinExistence type="predicted"/>
<dbReference type="AlphaFoldDB" id="A0A6J6RCN6"/>
<dbReference type="EMBL" id="CAFAAQ010000152">
    <property type="protein sequence ID" value="CAB4815887.1"/>
    <property type="molecule type" value="Genomic_DNA"/>
</dbReference>
<dbReference type="EMBL" id="CAFBQW010000058">
    <property type="protein sequence ID" value="CAB5065139.1"/>
    <property type="molecule type" value="Genomic_DNA"/>
</dbReference>
<sequence>MPLPGDLSELAARVSNWGRWGAEDELGCGNLLTEVAAQRGAASVRSGKRVSLAIDLRADGIQVGQPARRFNPIIHHSSLNERDQFAPGIWEGTDDLLIMSTCAGTHMDALCHISYDDLLYNNFPNSVITASAGATKLGAEKLPQIVTRGVLLDIPFVKGVAGLDEIHPGYAITGDDLDEAAEAAGITIESGDVVCIRTAEMRHYRAGDRQRYAVGKDFHLPGLSVQSIEWMHRNDVAGAFTDNYAYEALPPSLADWSDCLAVHMIQLRDMGLLQGQNWDFEDLAVACADAEQWSFLLLAAPEPLVGAASTPVVPVAVL</sequence>
<dbReference type="EMBL" id="CAEZXS010000289">
    <property type="protein sequence ID" value="CAB4716974.1"/>
    <property type="molecule type" value="Genomic_DNA"/>
</dbReference>
<evidence type="ECO:0000313" key="4">
    <source>
        <dbReference type="EMBL" id="CAB5065139.1"/>
    </source>
</evidence>
<evidence type="ECO:0000313" key="2">
    <source>
        <dbReference type="EMBL" id="CAB4815887.1"/>
    </source>
</evidence>
<dbReference type="Gene3D" id="3.50.30.50">
    <property type="entry name" value="Putative cyclase"/>
    <property type="match status" value="1"/>
</dbReference>
<gene>
    <name evidence="1" type="ORF">UFOPK2582_01717</name>
    <name evidence="2" type="ORF">UFOPK3046_01454</name>
    <name evidence="3" type="ORF">UFOPK4173_00487</name>
    <name evidence="4" type="ORF">UFOPK4354_00675</name>
</gene>
<protein>
    <submittedName>
        <fullName evidence="1">Unannotated protein</fullName>
    </submittedName>
</protein>
<reference evidence="1" key="1">
    <citation type="submission" date="2020-05" db="EMBL/GenBank/DDBJ databases">
        <authorList>
            <person name="Chiriac C."/>
            <person name="Salcher M."/>
            <person name="Ghai R."/>
            <person name="Kavagutti S V."/>
        </authorList>
    </citation>
    <scope>NUCLEOTIDE SEQUENCE</scope>
</reference>
<dbReference type="EMBL" id="CAFBPW010000036">
    <property type="protein sequence ID" value="CAB5029644.1"/>
    <property type="molecule type" value="Genomic_DNA"/>
</dbReference>
<evidence type="ECO:0000313" key="1">
    <source>
        <dbReference type="EMBL" id="CAB4716974.1"/>
    </source>
</evidence>
<dbReference type="GO" id="GO:0004061">
    <property type="term" value="F:arylformamidase activity"/>
    <property type="evidence" value="ECO:0007669"/>
    <property type="project" value="InterPro"/>
</dbReference>
<dbReference type="InterPro" id="IPR037175">
    <property type="entry name" value="KFase_sf"/>
</dbReference>
<dbReference type="InterPro" id="IPR007325">
    <property type="entry name" value="KFase/CYL"/>
</dbReference>
<dbReference type="Pfam" id="PF04199">
    <property type="entry name" value="Cyclase"/>
    <property type="match status" value="1"/>
</dbReference>
<organism evidence="1">
    <name type="scientific">freshwater metagenome</name>
    <dbReference type="NCBI Taxonomy" id="449393"/>
    <lineage>
        <taxon>unclassified sequences</taxon>
        <taxon>metagenomes</taxon>
        <taxon>ecological metagenomes</taxon>
    </lineage>
</organism>
<dbReference type="SUPFAM" id="SSF102198">
    <property type="entry name" value="Putative cyclase"/>
    <property type="match status" value="1"/>
</dbReference>
<dbReference type="PANTHER" id="PTHR34861:SF10">
    <property type="entry name" value="CYCLASE"/>
    <property type="match status" value="1"/>
</dbReference>
<dbReference type="GO" id="GO:0019441">
    <property type="term" value="P:L-tryptophan catabolic process to kynurenine"/>
    <property type="evidence" value="ECO:0007669"/>
    <property type="project" value="InterPro"/>
</dbReference>
<accession>A0A6J6RCN6</accession>
<name>A0A6J6RCN6_9ZZZZ</name>
<dbReference type="PANTHER" id="PTHR34861">
    <property type="match status" value="1"/>
</dbReference>
<evidence type="ECO:0000313" key="3">
    <source>
        <dbReference type="EMBL" id="CAB5029644.1"/>
    </source>
</evidence>